<comment type="caution">
    <text evidence="9">The sequence shown here is derived from an EMBL/GenBank/DDBJ whole genome shotgun (WGS) entry which is preliminary data.</text>
</comment>
<keyword evidence="3" id="KW-1134">Transmembrane beta strand</keyword>
<dbReference type="GO" id="GO:0015483">
    <property type="term" value="F:long-chain fatty acid transporting porin activity"/>
    <property type="evidence" value="ECO:0007669"/>
    <property type="project" value="TreeGrafter"/>
</dbReference>
<dbReference type="Pfam" id="PF03349">
    <property type="entry name" value="Toluene_X"/>
    <property type="match status" value="1"/>
</dbReference>
<feature type="signal peptide" evidence="8">
    <location>
        <begin position="1"/>
        <end position="24"/>
    </location>
</feature>
<evidence type="ECO:0000256" key="7">
    <source>
        <dbReference type="ARBA" id="ARBA00023237"/>
    </source>
</evidence>
<proteinExistence type="inferred from homology"/>
<keyword evidence="7" id="KW-0998">Cell outer membrane</keyword>
<dbReference type="Proteomes" id="UP001208771">
    <property type="component" value="Unassembled WGS sequence"/>
</dbReference>
<evidence type="ECO:0000256" key="5">
    <source>
        <dbReference type="ARBA" id="ARBA00022729"/>
    </source>
</evidence>
<evidence type="ECO:0000313" key="10">
    <source>
        <dbReference type="Proteomes" id="UP001208771"/>
    </source>
</evidence>
<evidence type="ECO:0000256" key="6">
    <source>
        <dbReference type="ARBA" id="ARBA00023136"/>
    </source>
</evidence>
<evidence type="ECO:0000256" key="3">
    <source>
        <dbReference type="ARBA" id="ARBA00022452"/>
    </source>
</evidence>
<dbReference type="PANTHER" id="PTHR35093:SF8">
    <property type="entry name" value="OUTER MEMBRANE PROTEIN NMB0088-RELATED"/>
    <property type="match status" value="1"/>
</dbReference>
<comment type="subcellular location">
    <subcellularLocation>
        <location evidence="1">Cell outer membrane</location>
        <topology evidence="1">Multi-pass membrane protein</topology>
    </subcellularLocation>
</comment>
<keyword evidence="10" id="KW-1185">Reference proteome</keyword>
<dbReference type="PANTHER" id="PTHR35093">
    <property type="entry name" value="OUTER MEMBRANE PROTEIN NMB0088-RELATED"/>
    <property type="match status" value="1"/>
</dbReference>
<evidence type="ECO:0000256" key="4">
    <source>
        <dbReference type="ARBA" id="ARBA00022692"/>
    </source>
</evidence>
<accession>A0AAE3SUR4</accession>
<keyword evidence="5 8" id="KW-0732">Signal</keyword>
<dbReference type="GO" id="GO:0009279">
    <property type="term" value="C:cell outer membrane"/>
    <property type="evidence" value="ECO:0007669"/>
    <property type="project" value="UniProtKB-SubCell"/>
</dbReference>
<dbReference type="InterPro" id="IPR005017">
    <property type="entry name" value="OMPP1/FadL/TodX"/>
</dbReference>
<evidence type="ECO:0000256" key="8">
    <source>
        <dbReference type="SAM" id="SignalP"/>
    </source>
</evidence>
<dbReference type="SUPFAM" id="SSF56935">
    <property type="entry name" value="Porins"/>
    <property type="match status" value="1"/>
</dbReference>
<comment type="similarity">
    <text evidence="2">Belongs to the OmpP1/FadL family.</text>
</comment>
<dbReference type="RefSeq" id="WP_306411307.1">
    <property type="nucleotide sequence ID" value="NZ_JANFPI010000003.1"/>
</dbReference>
<reference evidence="9" key="1">
    <citation type="submission" date="2022-07" db="EMBL/GenBank/DDBJ databases">
        <title>Ectorhizobium quercum gen.nov., sp. nov.</title>
        <authorList>
            <person name="Ma T."/>
            <person name="Li Y."/>
        </authorList>
    </citation>
    <scope>NUCLEOTIDE SEQUENCE</scope>
    <source>
        <strain evidence="9">BDR2-2</strain>
    </source>
</reference>
<name>A0AAE3SUR4_9HYPH</name>
<evidence type="ECO:0000256" key="2">
    <source>
        <dbReference type="ARBA" id="ARBA00008163"/>
    </source>
</evidence>
<gene>
    <name evidence="9" type="ORF">NOF55_10405</name>
</gene>
<dbReference type="Gene3D" id="2.40.160.60">
    <property type="entry name" value="Outer membrane protein transport protein (OMPP1/FadL/TodX)"/>
    <property type="match status" value="1"/>
</dbReference>
<feature type="chain" id="PRO_5042169676" evidence="8">
    <location>
        <begin position="25"/>
        <end position="427"/>
    </location>
</feature>
<protein>
    <submittedName>
        <fullName evidence="9">OmpP1/FadL family transporter</fullName>
    </submittedName>
</protein>
<sequence length="427" mass="45013">MATISMRTLAFGVCACAIAAPAFAGGLERGGYNIDLLFDPSDYALEGTATFVMPQRGVHGAVDNPEKSGGSLPGSWSTKADDSENYWSPRIGAKAVIGDFADCMADYSEPWGAHLKPGEWQGSSYNIETEVKSQNYAATCRVKFDVGKGTFSVIGGAFYQEISGFKDRQVISPVALGPAYPSLFSGVGTLDMEGDGWGWRAGLAYEIPEIAFRASLVYNSAVDFDLSGTVDLTSVPAIPTHPVLSIFGGRVVPVYGSVSMPDSVELKVQSGIAPDWLAFGSVKWTDWSQVQTVPFCPVGMSPCVAGVSALNTLDLFYRDGWTVSGGIGHKFNDQWSGAVSLTWDRGTSTVIGTQTDSWVLGSQVIYSPNRNLELKLSGALGLLTSGSSGAGAPCNAGSALPVCGDEATYRFGNDLVAAISTSVKVKF</sequence>
<evidence type="ECO:0000313" key="9">
    <source>
        <dbReference type="EMBL" id="MCX8997520.1"/>
    </source>
</evidence>
<evidence type="ECO:0000256" key="1">
    <source>
        <dbReference type="ARBA" id="ARBA00004571"/>
    </source>
</evidence>
<organism evidence="9 10">
    <name type="scientific">Ectorhizobium quercum</name>
    <dbReference type="NCBI Taxonomy" id="2965071"/>
    <lineage>
        <taxon>Bacteria</taxon>
        <taxon>Pseudomonadati</taxon>
        <taxon>Pseudomonadota</taxon>
        <taxon>Alphaproteobacteria</taxon>
        <taxon>Hyphomicrobiales</taxon>
        <taxon>Rhizobiaceae</taxon>
        <taxon>Ectorhizobium</taxon>
    </lineage>
</organism>
<dbReference type="AlphaFoldDB" id="A0AAE3SUR4"/>
<keyword evidence="4" id="KW-0812">Transmembrane</keyword>
<keyword evidence="6" id="KW-0472">Membrane</keyword>
<dbReference type="EMBL" id="JANFPI010000003">
    <property type="protein sequence ID" value="MCX8997520.1"/>
    <property type="molecule type" value="Genomic_DNA"/>
</dbReference>